<dbReference type="EMBL" id="JACHGR010000007">
    <property type="protein sequence ID" value="MBB6056250.1"/>
    <property type="molecule type" value="Genomic_DNA"/>
</dbReference>
<evidence type="ECO:0000313" key="2">
    <source>
        <dbReference type="Proteomes" id="UP000585721"/>
    </source>
</evidence>
<evidence type="ECO:0008006" key="3">
    <source>
        <dbReference type="Google" id="ProtNLM"/>
    </source>
</evidence>
<accession>A0A841GNA6</accession>
<dbReference type="Proteomes" id="UP000585721">
    <property type="component" value="Unassembled WGS sequence"/>
</dbReference>
<proteinExistence type="predicted"/>
<dbReference type="Pfam" id="PF10865">
    <property type="entry name" value="DUF2703"/>
    <property type="match status" value="1"/>
</dbReference>
<organism evidence="1 2">
    <name type="scientific">Tolumonas osonensis</name>
    <dbReference type="NCBI Taxonomy" id="675874"/>
    <lineage>
        <taxon>Bacteria</taxon>
        <taxon>Pseudomonadati</taxon>
        <taxon>Pseudomonadota</taxon>
        <taxon>Gammaproteobacteria</taxon>
        <taxon>Aeromonadales</taxon>
        <taxon>Aeromonadaceae</taxon>
        <taxon>Tolumonas</taxon>
    </lineage>
</organism>
<keyword evidence="2" id="KW-1185">Reference proteome</keyword>
<comment type="caution">
    <text evidence="1">The sequence shown here is derived from an EMBL/GenBank/DDBJ whole genome shotgun (WGS) entry which is preliminary data.</text>
</comment>
<protein>
    <recommendedName>
        <fullName evidence="3">Heavy metal sensor signal transduction histidine kinase</fullName>
    </recommendedName>
</protein>
<dbReference type="AlphaFoldDB" id="A0A841GNA6"/>
<name>A0A841GNA6_9GAMM</name>
<evidence type="ECO:0000313" key="1">
    <source>
        <dbReference type="EMBL" id="MBB6056250.1"/>
    </source>
</evidence>
<gene>
    <name evidence="1" type="ORF">HNR75_002182</name>
</gene>
<dbReference type="InterPro" id="IPR021219">
    <property type="entry name" value="DUF2703"/>
</dbReference>
<reference evidence="1 2" key="1">
    <citation type="submission" date="2020-08" db="EMBL/GenBank/DDBJ databases">
        <title>Genomic Encyclopedia of Type Strains, Phase IV (KMG-IV): sequencing the most valuable type-strain genomes for metagenomic binning, comparative biology and taxonomic classification.</title>
        <authorList>
            <person name="Goeker M."/>
        </authorList>
    </citation>
    <scope>NUCLEOTIDE SEQUENCE [LARGE SCALE GENOMIC DNA]</scope>
    <source>
        <strain evidence="1 2">DSM 22975</strain>
    </source>
</reference>
<dbReference type="RefSeq" id="WP_188026975.1">
    <property type="nucleotide sequence ID" value="NZ_JACHGR010000007.1"/>
</dbReference>
<sequence length="128" mass="14446">MKKILPIVWQRLVTADGETCERCGNTYMEMLRAVEKLREQLAPLGIEPVLRTQSLTEHEFKVQPQESNRIWIGDKPLEEWLDASVGQSQCCAACGDENCRTLEVDNTVYESIPEALIIQAGLKAAQQQ</sequence>